<protein>
    <submittedName>
        <fullName evidence="1">Uncharacterized protein</fullName>
    </submittedName>
</protein>
<proteinExistence type="predicted"/>
<organism evidence="1">
    <name type="scientific">Arundo donax</name>
    <name type="common">Giant reed</name>
    <name type="synonym">Donax arundinaceus</name>
    <dbReference type="NCBI Taxonomy" id="35708"/>
    <lineage>
        <taxon>Eukaryota</taxon>
        <taxon>Viridiplantae</taxon>
        <taxon>Streptophyta</taxon>
        <taxon>Embryophyta</taxon>
        <taxon>Tracheophyta</taxon>
        <taxon>Spermatophyta</taxon>
        <taxon>Magnoliopsida</taxon>
        <taxon>Liliopsida</taxon>
        <taxon>Poales</taxon>
        <taxon>Poaceae</taxon>
        <taxon>PACMAD clade</taxon>
        <taxon>Arundinoideae</taxon>
        <taxon>Arundineae</taxon>
        <taxon>Arundo</taxon>
    </lineage>
</organism>
<dbReference type="EMBL" id="GBRH01244930">
    <property type="protein sequence ID" value="JAD52965.1"/>
    <property type="molecule type" value="Transcribed_RNA"/>
</dbReference>
<evidence type="ECO:0000313" key="1">
    <source>
        <dbReference type="EMBL" id="JAD52965.1"/>
    </source>
</evidence>
<dbReference type="AlphaFoldDB" id="A0A0A9AVL1"/>
<accession>A0A0A9AVL1</accession>
<reference evidence="1" key="1">
    <citation type="submission" date="2014-09" db="EMBL/GenBank/DDBJ databases">
        <authorList>
            <person name="Magalhaes I.L.F."/>
            <person name="Oliveira U."/>
            <person name="Santos F.R."/>
            <person name="Vidigal T.H.D.A."/>
            <person name="Brescovit A.D."/>
            <person name="Santos A.J."/>
        </authorList>
    </citation>
    <scope>NUCLEOTIDE SEQUENCE</scope>
    <source>
        <tissue evidence="1">Shoot tissue taken approximately 20 cm above the soil surface</tissue>
    </source>
</reference>
<sequence>MTYIQVLFFNKDSSSDPVV</sequence>
<name>A0A0A9AVL1_ARUDO</name>
<reference evidence="1" key="2">
    <citation type="journal article" date="2015" name="Data Brief">
        <title>Shoot transcriptome of the giant reed, Arundo donax.</title>
        <authorList>
            <person name="Barrero R.A."/>
            <person name="Guerrero F.D."/>
            <person name="Moolhuijzen P."/>
            <person name="Goolsby J.A."/>
            <person name="Tidwell J."/>
            <person name="Bellgard S.E."/>
            <person name="Bellgard M.I."/>
        </authorList>
    </citation>
    <scope>NUCLEOTIDE SEQUENCE</scope>
    <source>
        <tissue evidence="1">Shoot tissue taken approximately 20 cm above the soil surface</tissue>
    </source>
</reference>